<dbReference type="SMART" id="SM00304">
    <property type="entry name" value="HAMP"/>
    <property type="match status" value="1"/>
</dbReference>
<evidence type="ECO:0000259" key="12">
    <source>
        <dbReference type="PROSITE" id="PS50109"/>
    </source>
</evidence>
<evidence type="ECO:0000256" key="6">
    <source>
        <dbReference type="ARBA" id="ARBA00022692"/>
    </source>
</evidence>
<dbReference type="InterPro" id="IPR003661">
    <property type="entry name" value="HisK_dim/P_dom"/>
</dbReference>
<dbReference type="Gene3D" id="1.10.287.130">
    <property type="match status" value="1"/>
</dbReference>
<keyword evidence="4" id="KW-0597">Phosphoprotein</keyword>
<evidence type="ECO:0000256" key="3">
    <source>
        <dbReference type="ARBA" id="ARBA00012438"/>
    </source>
</evidence>
<dbReference type="PROSITE" id="PS50109">
    <property type="entry name" value="HIS_KIN"/>
    <property type="match status" value="1"/>
</dbReference>
<dbReference type="PANTHER" id="PTHR45436">
    <property type="entry name" value="SENSOR HISTIDINE KINASE YKOH"/>
    <property type="match status" value="1"/>
</dbReference>
<dbReference type="InterPro" id="IPR050428">
    <property type="entry name" value="TCS_sensor_his_kinase"/>
</dbReference>
<dbReference type="SUPFAM" id="SSF47384">
    <property type="entry name" value="Homodimeric domain of signal transducing histidine kinase"/>
    <property type="match status" value="1"/>
</dbReference>
<evidence type="ECO:0000256" key="4">
    <source>
        <dbReference type="ARBA" id="ARBA00022553"/>
    </source>
</evidence>
<proteinExistence type="predicted"/>
<dbReference type="InterPro" id="IPR036890">
    <property type="entry name" value="HATPase_C_sf"/>
</dbReference>
<dbReference type="Gene3D" id="6.10.340.10">
    <property type="match status" value="1"/>
</dbReference>
<evidence type="ECO:0000259" key="13">
    <source>
        <dbReference type="PROSITE" id="PS50885"/>
    </source>
</evidence>
<evidence type="ECO:0000256" key="2">
    <source>
        <dbReference type="ARBA" id="ARBA00004236"/>
    </source>
</evidence>
<dbReference type="Pfam" id="PF00512">
    <property type="entry name" value="HisKA"/>
    <property type="match status" value="1"/>
</dbReference>
<evidence type="ECO:0000313" key="14">
    <source>
        <dbReference type="EMBL" id="GEL17484.1"/>
    </source>
</evidence>
<keyword evidence="5" id="KW-0808">Transferase</keyword>
<comment type="caution">
    <text evidence="14">The sequence shown here is derived from an EMBL/GenBank/DDBJ whole genome shotgun (WGS) entry which is preliminary data.</text>
</comment>
<evidence type="ECO:0000256" key="8">
    <source>
        <dbReference type="ARBA" id="ARBA00022989"/>
    </source>
</evidence>
<keyword evidence="15" id="KW-1185">Reference proteome</keyword>
<dbReference type="GO" id="GO:0005886">
    <property type="term" value="C:plasma membrane"/>
    <property type="evidence" value="ECO:0007669"/>
    <property type="project" value="UniProtKB-SubCell"/>
</dbReference>
<dbReference type="PROSITE" id="PS50885">
    <property type="entry name" value="HAMP"/>
    <property type="match status" value="1"/>
</dbReference>
<dbReference type="SMART" id="SM00387">
    <property type="entry name" value="HATPase_c"/>
    <property type="match status" value="1"/>
</dbReference>
<dbReference type="EMBL" id="BJVI01000009">
    <property type="protein sequence ID" value="GEL17484.1"/>
    <property type="molecule type" value="Genomic_DNA"/>
</dbReference>
<reference evidence="14 15" key="1">
    <citation type="submission" date="2019-07" db="EMBL/GenBank/DDBJ databases">
        <title>Whole genome shotgun sequence of Pseudonocardia asaccharolytica NBRC 16224.</title>
        <authorList>
            <person name="Hosoyama A."/>
            <person name="Uohara A."/>
            <person name="Ohji S."/>
            <person name="Ichikawa N."/>
        </authorList>
    </citation>
    <scope>NUCLEOTIDE SEQUENCE [LARGE SCALE GENOMIC DNA]</scope>
    <source>
        <strain evidence="14 15">NBRC 16224</strain>
    </source>
</reference>
<keyword evidence="8 11" id="KW-1133">Transmembrane helix</keyword>
<keyword evidence="10 11" id="KW-0472">Membrane</keyword>
<dbReference type="SUPFAM" id="SSF55874">
    <property type="entry name" value="ATPase domain of HSP90 chaperone/DNA topoisomerase II/histidine kinase"/>
    <property type="match status" value="1"/>
</dbReference>
<evidence type="ECO:0000256" key="11">
    <source>
        <dbReference type="SAM" id="Phobius"/>
    </source>
</evidence>
<dbReference type="EC" id="2.7.13.3" evidence="3"/>
<feature type="domain" description="HAMP" evidence="13">
    <location>
        <begin position="202"/>
        <end position="255"/>
    </location>
</feature>
<gene>
    <name evidence="14" type="ORF">PA7_13210</name>
</gene>
<dbReference type="GO" id="GO:0000155">
    <property type="term" value="F:phosphorelay sensor kinase activity"/>
    <property type="evidence" value="ECO:0007669"/>
    <property type="project" value="InterPro"/>
</dbReference>
<keyword evidence="7 14" id="KW-0418">Kinase</keyword>
<dbReference type="InterPro" id="IPR003594">
    <property type="entry name" value="HATPase_dom"/>
</dbReference>
<evidence type="ECO:0000313" key="15">
    <source>
        <dbReference type="Proteomes" id="UP000321328"/>
    </source>
</evidence>
<dbReference type="InterPro" id="IPR003660">
    <property type="entry name" value="HAMP_dom"/>
</dbReference>
<dbReference type="InterPro" id="IPR036097">
    <property type="entry name" value="HisK_dim/P_sf"/>
</dbReference>
<dbReference type="CDD" id="cd06225">
    <property type="entry name" value="HAMP"/>
    <property type="match status" value="1"/>
</dbReference>
<feature type="transmembrane region" description="Helical" evidence="11">
    <location>
        <begin position="12"/>
        <end position="41"/>
    </location>
</feature>
<dbReference type="RefSeq" id="WP_147200967.1">
    <property type="nucleotide sequence ID" value="NZ_AUII01000002.1"/>
</dbReference>
<feature type="domain" description="Histidine kinase" evidence="12">
    <location>
        <begin position="263"/>
        <end position="470"/>
    </location>
</feature>
<dbReference type="SUPFAM" id="SSF158472">
    <property type="entry name" value="HAMP domain-like"/>
    <property type="match status" value="1"/>
</dbReference>
<sequence length="496" mass="53251">MTLFRRRLRARLGVRATTALAAAASVAVVLVLAGAALVFLLDRSMRASLENTASLQTTQLGQRVAANFQGELKQNAVDATGKRTDLVQVVTDYSARDDPGGDIQIIGSSDVLGDRPRMSELMPAPGETEVVPARTIELSDGMRVEALIVVQGFDTKYRPIVVLAAQRLDPVHRAVDTVFVMVLIGVPILVLVTGWITYLFAGRALRPVEAMRTQVADMTDRDLGRRVPVPPAHDEVARLAETMNAMLARLENAQGIQRRFVADASHELRSPLATIATGLELMAGPGGIDPATVGTLRGETERLNRLVDGLLLLARADERGLQPRREEVDLDEVVQAERTRPSEVGGVAPQVRAEPVRMVGDRGQLLRVVRNLVDNARRHARSRVLVTVTRSGQDAVIEVTDDGPGVPVAERARIFERFVRLDVARARSDGGAGLGLAIVAEVVAAHGGDVGVEDAPGGGALFRVRLPAIPESDRVPADAETVGVPWARAQPGSIMR</sequence>
<dbReference type="Pfam" id="PF02518">
    <property type="entry name" value="HATPase_c"/>
    <property type="match status" value="1"/>
</dbReference>
<accession>A0A511D1R7</accession>
<name>A0A511D1R7_9PSEU</name>
<dbReference type="Proteomes" id="UP000321328">
    <property type="component" value="Unassembled WGS sequence"/>
</dbReference>
<comment type="catalytic activity">
    <reaction evidence="1">
        <text>ATP + protein L-histidine = ADP + protein N-phospho-L-histidine.</text>
        <dbReference type="EC" id="2.7.13.3"/>
    </reaction>
</comment>
<keyword evidence="9" id="KW-0902">Two-component regulatory system</keyword>
<dbReference type="PRINTS" id="PR00344">
    <property type="entry name" value="BCTRLSENSOR"/>
</dbReference>
<dbReference type="CDD" id="cd00082">
    <property type="entry name" value="HisKA"/>
    <property type="match status" value="1"/>
</dbReference>
<dbReference type="CDD" id="cd00075">
    <property type="entry name" value="HATPase"/>
    <property type="match status" value="1"/>
</dbReference>
<evidence type="ECO:0000256" key="10">
    <source>
        <dbReference type="ARBA" id="ARBA00023136"/>
    </source>
</evidence>
<dbReference type="OrthoDB" id="9786919at2"/>
<keyword evidence="6 11" id="KW-0812">Transmembrane</keyword>
<organism evidence="14 15">
    <name type="scientific">Pseudonocardia asaccharolytica DSM 44247 = NBRC 16224</name>
    <dbReference type="NCBI Taxonomy" id="1123024"/>
    <lineage>
        <taxon>Bacteria</taxon>
        <taxon>Bacillati</taxon>
        <taxon>Actinomycetota</taxon>
        <taxon>Actinomycetes</taxon>
        <taxon>Pseudonocardiales</taxon>
        <taxon>Pseudonocardiaceae</taxon>
        <taxon>Pseudonocardia</taxon>
    </lineage>
</organism>
<comment type="subcellular location">
    <subcellularLocation>
        <location evidence="2">Cell membrane</location>
    </subcellularLocation>
</comment>
<evidence type="ECO:0000256" key="9">
    <source>
        <dbReference type="ARBA" id="ARBA00023012"/>
    </source>
</evidence>
<protein>
    <recommendedName>
        <fullName evidence="3">histidine kinase</fullName>
        <ecNumber evidence="3">2.7.13.3</ecNumber>
    </recommendedName>
</protein>
<dbReference type="Pfam" id="PF00672">
    <property type="entry name" value="HAMP"/>
    <property type="match status" value="1"/>
</dbReference>
<dbReference type="SMART" id="SM00388">
    <property type="entry name" value="HisKA"/>
    <property type="match status" value="1"/>
</dbReference>
<dbReference type="InterPro" id="IPR005467">
    <property type="entry name" value="His_kinase_dom"/>
</dbReference>
<evidence type="ECO:0000256" key="1">
    <source>
        <dbReference type="ARBA" id="ARBA00000085"/>
    </source>
</evidence>
<dbReference type="PANTHER" id="PTHR45436:SF5">
    <property type="entry name" value="SENSOR HISTIDINE KINASE TRCS"/>
    <property type="match status" value="1"/>
</dbReference>
<feature type="transmembrane region" description="Helical" evidence="11">
    <location>
        <begin position="178"/>
        <end position="201"/>
    </location>
</feature>
<evidence type="ECO:0000256" key="5">
    <source>
        <dbReference type="ARBA" id="ARBA00022679"/>
    </source>
</evidence>
<evidence type="ECO:0000256" key="7">
    <source>
        <dbReference type="ARBA" id="ARBA00022777"/>
    </source>
</evidence>
<dbReference type="STRING" id="1123024.GCA_000423625_00740"/>
<dbReference type="AlphaFoldDB" id="A0A511D1R7"/>
<dbReference type="InterPro" id="IPR004358">
    <property type="entry name" value="Sig_transdc_His_kin-like_C"/>
</dbReference>
<dbReference type="Gene3D" id="3.30.565.10">
    <property type="entry name" value="Histidine kinase-like ATPase, C-terminal domain"/>
    <property type="match status" value="1"/>
</dbReference>